<evidence type="ECO:0000313" key="2">
    <source>
        <dbReference type="EMBL" id="CAB5065306.1"/>
    </source>
</evidence>
<evidence type="ECO:0000313" key="1">
    <source>
        <dbReference type="EMBL" id="CAB5017979.1"/>
    </source>
</evidence>
<dbReference type="AlphaFoldDB" id="A0A6J7QN48"/>
<proteinExistence type="predicted"/>
<name>A0A6J7QN48_9ZZZZ</name>
<dbReference type="EMBL" id="CAFBQU010000020">
    <property type="protein sequence ID" value="CAB5065306.1"/>
    <property type="molecule type" value="Genomic_DNA"/>
</dbReference>
<organism evidence="1">
    <name type="scientific">freshwater metagenome</name>
    <dbReference type="NCBI Taxonomy" id="449393"/>
    <lineage>
        <taxon>unclassified sequences</taxon>
        <taxon>metagenomes</taxon>
        <taxon>ecological metagenomes</taxon>
    </lineage>
</organism>
<accession>A0A6J7QN48</accession>
<gene>
    <name evidence="1" type="ORF">UFOPK4098_00688</name>
    <name evidence="2" type="ORF">UFOPK4347_00902</name>
</gene>
<dbReference type="EMBL" id="CAFBPN010000027">
    <property type="protein sequence ID" value="CAB5017979.1"/>
    <property type="molecule type" value="Genomic_DNA"/>
</dbReference>
<reference evidence="1" key="1">
    <citation type="submission" date="2020-05" db="EMBL/GenBank/DDBJ databases">
        <authorList>
            <person name="Chiriac C."/>
            <person name="Salcher M."/>
            <person name="Ghai R."/>
            <person name="Kavagutti S V."/>
        </authorList>
    </citation>
    <scope>NUCLEOTIDE SEQUENCE</scope>
</reference>
<protein>
    <submittedName>
        <fullName evidence="1">Unannotated protein</fullName>
    </submittedName>
</protein>
<sequence length="77" mass="8257">MRTIKHPLSGALYDLTDTGTVLVQKDGATGEFTSEGRYITGAIKQCDPHICVWIAGRQVPSNPRAGAQSLIEDKGSK</sequence>